<keyword evidence="8" id="KW-1185">Reference proteome</keyword>
<name>A0A1I6MYK3_9BACT</name>
<comment type="pathway">
    <text evidence="1">Glycan metabolism; L-arabinan degradation.</text>
</comment>
<dbReference type="SUPFAM" id="SSF75005">
    <property type="entry name" value="Arabinanase/levansucrase/invertase"/>
    <property type="match status" value="1"/>
</dbReference>
<dbReference type="STRING" id="474950.SAMN05421771_3807"/>
<evidence type="ECO:0000256" key="1">
    <source>
        <dbReference type="ARBA" id="ARBA00004834"/>
    </source>
</evidence>
<comment type="similarity">
    <text evidence="2 6">Belongs to the glycosyl hydrolase 43 family.</text>
</comment>
<dbReference type="Proteomes" id="UP000199024">
    <property type="component" value="Unassembled WGS sequence"/>
</dbReference>
<feature type="site" description="Important for catalytic activity, responsible for pKa modulation of the active site Glu and correct orientation of both the proton donor and substrate" evidence="5">
    <location>
        <position position="209"/>
    </location>
</feature>
<evidence type="ECO:0000256" key="5">
    <source>
        <dbReference type="PIRSR" id="PIRSR606710-2"/>
    </source>
</evidence>
<evidence type="ECO:0000256" key="2">
    <source>
        <dbReference type="ARBA" id="ARBA00009865"/>
    </source>
</evidence>
<dbReference type="PANTHER" id="PTHR43301">
    <property type="entry name" value="ARABINAN ENDO-1,5-ALPHA-L-ARABINOSIDASE"/>
    <property type="match status" value="1"/>
</dbReference>
<proteinExistence type="inferred from homology"/>
<dbReference type="PANTHER" id="PTHR43301:SF3">
    <property type="entry name" value="ARABINAN ENDO-1,5-ALPHA-L-ARABINOSIDASE A-RELATED"/>
    <property type="match status" value="1"/>
</dbReference>
<dbReference type="InterPro" id="IPR023296">
    <property type="entry name" value="Glyco_hydro_beta-prop_sf"/>
</dbReference>
<organism evidence="7 8">
    <name type="scientific">Granulicella pectinivorans</name>
    <dbReference type="NCBI Taxonomy" id="474950"/>
    <lineage>
        <taxon>Bacteria</taxon>
        <taxon>Pseudomonadati</taxon>
        <taxon>Acidobacteriota</taxon>
        <taxon>Terriglobia</taxon>
        <taxon>Terriglobales</taxon>
        <taxon>Acidobacteriaceae</taxon>
        <taxon>Granulicella</taxon>
    </lineage>
</organism>
<keyword evidence="4 6" id="KW-0326">Glycosidase</keyword>
<dbReference type="InterPro" id="IPR050727">
    <property type="entry name" value="GH43_arabinanases"/>
</dbReference>
<dbReference type="GO" id="GO:0005975">
    <property type="term" value="P:carbohydrate metabolic process"/>
    <property type="evidence" value="ECO:0007669"/>
    <property type="project" value="InterPro"/>
</dbReference>
<keyword evidence="3 6" id="KW-0378">Hydrolase</keyword>
<evidence type="ECO:0000256" key="3">
    <source>
        <dbReference type="ARBA" id="ARBA00022801"/>
    </source>
</evidence>
<dbReference type="CDD" id="cd08981">
    <property type="entry name" value="GH43_Bt1873-like"/>
    <property type="match status" value="1"/>
</dbReference>
<dbReference type="GO" id="GO:0004553">
    <property type="term" value="F:hydrolase activity, hydrolyzing O-glycosyl compounds"/>
    <property type="evidence" value="ECO:0007669"/>
    <property type="project" value="InterPro"/>
</dbReference>
<dbReference type="Pfam" id="PF04616">
    <property type="entry name" value="Glyco_hydro_43"/>
    <property type="match status" value="1"/>
</dbReference>
<accession>A0A1I6MYK3</accession>
<dbReference type="Gene3D" id="2.115.10.20">
    <property type="entry name" value="Glycosyl hydrolase domain, family 43"/>
    <property type="match status" value="1"/>
</dbReference>
<evidence type="ECO:0000313" key="7">
    <source>
        <dbReference type="EMBL" id="SFS20759.1"/>
    </source>
</evidence>
<dbReference type="InterPro" id="IPR006710">
    <property type="entry name" value="Glyco_hydro_43"/>
</dbReference>
<dbReference type="AlphaFoldDB" id="A0A1I6MYK3"/>
<evidence type="ECO:0000256" key="6">
    <source>
        <dbReference type="RuleBase" id="RU361187"/>
    </source>
</evidence>
<reference evidence="7 8" key="1">
    <citation type="submission" date="2016-10" db="EMBL/GenBank/DDBJ databases">
        <authorList>
            <person name="de Groot N.N."/>
        </authorList>
    </citation>
    <scope>NUCLEOTIDE SEQUENCE [LARGE SCALE GENOMIC DNA]</scope>
    <source>
        <strain evidence="7 8">DSM 21001</strain>
    </source>
</reference>
<sequence length="391" mass="43956">MIHPCGDQYLRNRLFTATESIGLGWLKFTLLDYGSQPRVKALKCLPMRRVFFLVLFLSANLVLHAQDYPLTLSSMPLHDPFILADGASKTYFLYTSNVPSLTGEKRRGTMAYTSKDLKHWSKPSVVFTPPEEFWAHDGAWAPEVHAYHGHFYLFTTLHNTTRTIPQPSPLGHATYVRGTLIARADRPGGPFIPLKQDGPVPPADFMTLDGTLYVDRADQPWMVYAHEWLQKIDGTIEAVPLQADLSEASGPPIHLFKGSDAPWVNAEVIPSTRGSIYVTDGPELFRTKDGHLLMLWSSYEHAHGATDAGSSYVQTIARSRSGEIQGPWEQLAPLVHEDSGHGMLFHSFDGRLMLVLHRPFKNARGKIYEMRDAGDHLEIVRERIDLDEDGR</sequence>
<dbReference type="EMBL" id="FOZL01000002">
    <property type="protein sequence ID" value="SFS20759.1"/>
    <property type="molecule type" value="Genomic_DNA"/>
</dbReference>
<evidence type="ECO:0000313" key="8">
    <source>
        <dbReference type="Proteomes" id="UP000199024"/>
    </source>
</evidence>
<protein>
    <submittedName>
        <fullName evidence="7">Glycosyl hydrolases family 43</fullName>
    </submittedName>
</protein>
<evidence type="ECO:0000256" key="4">
    <source>
        <dbReference type="ARBA" id="ARBA00023295"/>
    </source>
</evidence>
<gene>
    <name evidence="7" type="ORF">SAMN05421771_3807</name>
</gene>